<keyword evidence="2" id="KW-0540">Nuclease</keyword>
<dbReference type="PANTHER" id="PTHR14859">
    <property type="entry name" value="CALCOFLUOR WHITE HYPERSENSITIVE PROTEIN PRECURSOR"/>
    <property type="match status" value="1"/>
</dbReference>
<keyword evidence="2" id="KW-0269">Exonuclease</keyword>
<dbReference type="Pfam" id="PF03372">
    <property type="entry name" value="Exo_endo_phos"/>
    <property type="match status" value="1"/>
</dbReference>
<dbReference type="Proteomes" id="UP000240010">
    <property type="component" value="Unassembled WGS sequence"/>
</dbReference>
<evidence type="ECO:0000313" key="3">
    <source>
        <dbReference type="Proteomes" id="UP000240010"/>
    </source>
</evidence>
<organism evidence="2 3">
    <name type="scientific">Methylobacter tundripaludum</name>
    <dbReference type="NCBI Taxonomy" id="173365"/>
    <lineage>
        <taxon>Bacteria</taxon>
        <taxon>Pseudomonadati</taxon>
        <taxon>Pseudomonadota</taxon>
        <taxon>Gammaproteobacteria</taxon>
        <taxon>Methylococcales</taxon>
        <taxon>Methylococcaceae</taxon>
        <taxon>Methylobacter</taxon>
    </lineage>
</organism>
<dbReference type="SUPFAM" id="SSF56219">
    <property type="entry name" value="DNase I-like"/>
    <property type="match status" value="1"/>
</dbReference>
<protein>
    <submittedName>
        <fullName evidence="2">Endonuclease/exonuclease/phosphatase family metal-dependent hydrolase</fullName>
    </submittedName>
</protein>
<dbReference type="RefSeq" id="WP_104428159.1">
    <property type="nucleotide sequence ID" value="NZ_PTIZ01000003.1"/>
</dbReference>
<evidence type="ECO:0000259" key="1">
    <source>
        <dbReference type="Pfam" id="PF03372"/>
    </source>
</evidence>
<keyword evidence="2" id="KW-0255">Endonuclease</keyword>
<name>A0A2S6HGB8_9GAMM</name>
<dbReference type="Gene3D" id="3.60.10.10">
    <property type="entry name" value="Endonuclease/exonuclease/phosphatase"/>
    <property type="match status" value="1"/>
</dbReference>
<dbReference type="InterPro" id="IPR051916">
    <property type="entry name" value="GPI-anchor_lipid_remodeler"/>
</dbReference>
<dbReference type="AlphaFoldDB" id="A0A2S6HGB8"/>
<dbReference type="InterPro" id="IPR005135">
    <property type="entry name" value="Endo/exonuclease/phosphatase"/>
</dbReference>
<dbReference type="EMBL" id="PTIZ01000003">
    <property type="protein sequence ID" value="PPK76433.1"/>
    <property type="molecule type" value="Genomic_DNA"/>
</dbReference>
<reference evidence="2 3" key="1">
    <citation type="submission" date="2018-02" db="EMBL/GenBank/DDBJ databases">
        <title>Subsurface microbial communities from deep shales in Ohio and West Virginia, USA.</title>
        <authorList>
            <person name="Wrighton K."/>
        </authorList>
    </citation>
    <scope>NUCLEOTIDE SEQUENCE [LARGE SCALE GENOMIC DNA]</scope>
    <source>
        <strain evidence="2 3">OWC-DMM</strain>
    </source>
</reference>
<dbReference type="PANTHER" id="PTHR14859:SF1">
    <property type="entry name" value="PGAP2-INTERACTING PROTEIN"/>
    <property type="match status" value="1"/>
</dbReference>
<dbReference type="GO" id="GO:0016020">
    <property type="term" value="C:membrane"/>
    <property type="evidence" value="ECO:0007669"/>
    <property type="project" value="GOC"/>
</dbReference>
<dbReference type="GO" id="GO:0004519">
    <property type="term" value="F:endonuclease activity"/>
    <property type="evidence" value="ECO:0007669"/>
    <property type="project" value="UniProtKB-KW"/>
</dbReference>
<accession>A0A2S6HGB8</accession>
<sequence length="284" mass="32369">MNKQGLRVLTYNIHKGFNVGNRRFVLHQIRDALIAADADLMFLQEMQGEHLRHEKKIADWPVLSQLEFLAENIWPYHAYGKNAIYNAGHHGNAILSKHPFERWENINVSPFPWASRSLLHGVIRLPGMAAETAPGSPRHSLPPWKSEVSQAVGNRCDRLPGSSQDVHIVCIHFGLTGKERRLQIGKLSARIDSHVPHDAPLIIAGDFNDWLGQADRFFHDHLGLQEIFREIHGRYARSFPAWMPFLPMDRIYYRGLTPVSCERLSHAPWHALSDHAPLTASFTL</sequence>
<dbReference type="GO" id="GO:0006506">
    <property type="term" value="P:GPI anchor biosynthetic process"/>
    <property type="evidence" value="ECO:0007669"/>
    <property type="project" value="TreeGrafter"/>
</dbReference>
<evidence type="ECO:0000313" key="2">
    <source>
        <dbReference type="EMBL" id="PPK76433.1"/>
    </source>
</evidence>
<keyword evidence="2" id="KW-0378">Hydrolase</keyword>
<proteinExistence type="predicted"/>
<dbReference type="GO" id="GO:0004527">
    <property type="term" value="F:exonuclease activity"/>
    <property type="evidence" value="ECO:0007669"/>
    <property type="project" value="UniProtKB-KW"/>
</dbReference>
<comment type="caution">
    <text evidence="2">The sequence shown here is derived from an EMBL/GenBank/DDBJ whole genome shotgun (WGS) entry which is preliminary data.</text>
</comment>
<dbReference type="InterPro" id="IPR036691">
    <property type="entry name" value="Endo/exonu/phosph_ase_sf"/>
</dbReference>
<gene>
    <name evidence="2" type="ORF">B0F87_10338</name>
</gene>
<feature type="domain" description="Endonuclease/exonuclease/phosphatase" evidence="1">
    <location>
        <begin position="9"/>
        <end position="275"/>
    </location>
</feature>